<organism evidence="6 7">
    <name type="scientific">Duganella vulcania</name>
    <dbReference type="NCBI Taxonomy" id="2692166"/>
    <lineage>
        <taxon>Bacteria</taxon>
        <taxon>Pseudomonadati</taxon>
        <taxon>Pseudomonadota</taxon>
        <taxon>Betaproteobacteria</taxon>
        <taxon>Burkholderiales</taxon>
        <taxon>Oxalobacteraceae</taxon>
        <taxon>Telluria group</taxon>
        <taxon>Duganella</taxon>
    </lineage>
</organism>
<dbReference type="InterPro" id="IPR011701">
    <property type="entry name" value="MFS"/>
</dbReference>
<dbReference type="InterPro" id="IPR020846">
    <property type="entry name" value="MFS_dom"/>
</dbReference>
<dbReference type="GO" id="GO:0022857">
    <property type="term" value="F:transmembrane transporter activity"/>
    <property type="evidence" value="ECO:0007669"/>
    <property type="project" value="InterPro"/>
</dbReference>
<evidence type="ECO:0000256" key="2">
    <source>
        <dbReference type="ARBA" id="ARBA00022989"/>
    </source>
</evidence>
<gene>
    <name evidence="6" type="ORF">GTP81_10320</name>
</gene>
<dbReference type="Pfam" id="PF07690">
    <property type="entry name" value="MFS_1"/>
    <property type="match status" value="1"/>
</dbReference>
<feature type="transmembrane region" description="Helical" evidence="4">
    <location>
        <begin position="174"/>
        <end position="195"/>
    </location>
</feature>
<accession>A0A845HKM5</accession>
<keyword evidence="1 4" id="KW-0812">Transmembrane</keyword>
<keyword evidence="2 4" id="KW-1133">Transmembrane helix</keyword>
<feature type="transmembrane region" description="Helical" evidence="4">
    <location>
        <begin position="364"/>
        <end position="387"/>
    </location>
</feature>
<keyword evidence="7" id="KW-1185">Reference proteome</keyword>
<feature type="transmembrane region" description="Helical" evidence="4">
    <location>
        <begin position="112"/>
        <end position="133"/>
    </location>
</feature>
<dbReference type="RefSeq" id="WP_161089797.1">
    <property type="nucleotide sequence ID" value="NZ_WWCV01000015.1"/>
</dbReference>
<evidence type="ECO:0000256" key="3">
    <source>
        <dbReference type="ARBA" id="ARBA00023136"/>
    </source>
</evidence>
<dbReference type="Gene3D" id="1.20.1250.20">
    <property type="entry name" value="MFS general substrate transporter like domains"/>
    <property type="match status" value="2"/>
</dbReference>
<evidence type="ECO:0000256" key="1">
    <source>
        <dbReference type="ARBA" id="ARBA00022692"/>
    </source>
</evidence>
<evidence type="ECO:0000313" key="7">
    <source>
        <dbReference type="Proteomes" id="UP000484875"/>
    </source>
</evidence>
<dbReference type="PANTHER" id="PTHR11360">
    <property type="entry name" value="MONOCARBOXYLATE TRANSPORTER"/>
    <property type="match status" value="1"/>
</dbReference>
<protein>
    <submittedName>
        <fullName evidence="6">MFS transporter</fullName>
    </submittedName>
</protein>
<evidence type="ECO:0000259" key="5">
    <source>
        <dbReference type="PROSITE" id="PS50850"/>
    </source>
</evidence>
<dbReference type="AlphaFoldDB" id="A0A845HKM5"/>
<dbReference type="EMBL" id="WWCV01000015">
    <property type="protein sequence ID" value="MYN17146.1"/>
    <property type="molecule type" value="Genomic_DNA"/>
</dbReference>
<dbReference type="InterPro" id="IPR050327">
    <property type="entry name" value="Proton-linked_MCT"/>
</dbReference>
<feature type="transmembrane region" description="Helical" evidence="4">
    <location>
        <begin position="241"/>
        <end position="260"/>
    </location>
</feature>
<reference evidence="6 7" key="1">
    <citation type="submission" date="2019-12" db="EMBL/GenBank/DDBJ databases">
        <title>Novel species isolated from a subtropical stream in China.</title>
        <authorList>
            <person name="Lu H."/>
        </authorList>
    </citation>
    <scope>NUCLEOTIDE SEQUENCE [LARGE SCALE GENOMIC DNA]</scope>
    <source>
        <strain evidence="6 7">FT107W</strain>
    </source>
</reference>
<dbReference type="InterPro" id="IPR036259">
    <property type="entry name" value="MFS_trans_sf"/>
</dbReference>
<proteinExistence type="predicted"/>
<dbReference type="SUPFAM" id="SSF103473">
    <property type="entry name" value="MFS general substrate transporter"/>
    <property type="match status" value="1"/>
</dbReference>
<feature type="transmembrane region" description="Helical" evidence="4">
    <location>
        <begin position="331"/>
        <end position="352"/>
    </location>
</feature>
<evidence type="ECO:0000313" key="6">
    <source>
        <dbReference type="EMBL" id="MYN17146.1"/>
    </source>
</evidence>
<sequence>MFALPLSRWLQGRGLHFSWVIVAITFLTGLSSSAALGLPGALLQPLSREFGWDVEQISSALAVRFVLFGLMGPFAAILMERFGLRNVVVTALTLVASGLALATRMTQFWQLVLFWGVMLGVGSGMTALVLSAVVSTCWFDTRRGLVVGVLTASSATGQLVFLPVGAWLIEHFGWRMAVIPVLLACATVAVLVFLLMRNRPGEVGLAPYGAPPGTPVAPPAPMRVTFATPFKVLAEAARNRVFWILFGTFFICGLSTNGLIQTHFISLCGDAGLSAVPAASVLAMMGAFDLVGTIASGWLSDRYDNRKLLFMYYGLRGLSLFWLPYSEFTLYGLSLFAMFYGLDWIATVPPTVRLAGATFGKEKAGMVFGWVFAGHQLGAAVAAYGAGRVRTLMLTYNPALFAAGAACLVAAGIILLIRKPAVAAAGVPLAPRTKASA</sequence>
<dbReference type="PANTHER" id="PTHR11360:SF290">
    <property type="entry name" value="MONOCARBOXYLATE MFS PERMEASE"/>
    <property type="match status" value="1"/>
</dbReference>
<dbReference type="PROSITE" id="PS50850">
    <property type="entry name" value="MFS"/>
    <property type="match status" value="1"/>
</dbReference>
<comment type="caution">
    <text evidence="6">The sequence shown here is derived from an EMBL/GenBank/DDBJ whole genome shotgun (WGS) entry which is preliminary data.</text>
</comment>
<dbReference type="CDD" id="cd17355">
    <property type="entry name" value="MFS_YcxA_like"/>
    <property type="match status" value="1"/>
</dbReference>
<name>A0A845HKM5_9BURK</name>
<feature type="transmembrane region" description="Helical" evidence="4">
    <location>
        <begin position="272"/>
        <end position="296"/>
    </location>
</feature>
<feature type="domain" description="Major facilitator superfamily (MFS) profile" evidence="5">
    <location>
        <begin position="17"/>
        <end position="422"/>
    </location>
</feature>
<feature type="transmembrane region" description="Helical" evidence="4">
    <location>
        <begin position="145"/>
        <end position="168"/>
    </location>
</feature>
<evidence type="ECO:0000256" key="4">
    <source>
        <dbReference type="SAM" id="Phobius"/>
    </source>
</evidence>
<feature type="transmembrane region" description="Helical" evidence="4">
    <location>
        <begin position="399"/>
        <end position="417"/>
    </location>
</feature>
<dbReference type="Proteomes" id="UP000484875">
    <property type="component" value="Unassembled WGS sequence"/>
</dbReference>
<feature type="transmembrane region" description="Helical" evidence="4">
    <location>
        <begin position="61"/>
        <end position="79"/>
    </location>
</feature>
<feature type="transmembrane region" description="Helical" evidence="4">
    <location>
        <begin position="86"/>
        <end position="106"/>
    </location>
</feature>
<keyword evidence="3 4" id="KW-0472">Membrane</keyword>